<gene>
    <name evidence="1" type="ORF">THOM_0594</name>
</gene>
<evidence type="ECO:0000313" key="1">
    <source>
        <dbReference type="EMBL" id="ELQ76407.1"/>
    </source>
</evidence>
<dbReference type="VEuPathDB" id="MicrosporidiaDB:THOM_0594"/>
<dbReference type="OMA" id="PLRCIQI"/>
<feature type="non-terminal residue" evidence="1">
    <location>
        <position position="1"/>
    </location>
</feature>
<protein>
    <submittedName>
        <fullName evidence="1">Uncharacterized protein</fullName>
    </submittedName>
</protein>
<keyword evidence="2" id="KW-1185">Reference proteome</keyword>
<organism evidence="1 2">
    <name type="scientific">Trachipleistophora hominis</name>
    <name type="common">Microsporidian parasite</name>
    <dbReference type="NCBI Taxonomy" id="72359"/>
    <lineage>
        <taxon>Eukaryota</taxon>
        <taxon>Fungi</taxon>
        <taxon>Fungi incertae sedis</taxon>
        <taxon>Microsporidia</taxon>
        <taxon>Pleistophoridae</taxon>
        <taxon>Trachipleistophora</taxon>
    </lineage>
</organism>
<dbReference type="OrthoDB" id="10261753at2759"/>
<dbReference type="InParanoid" id="L7K032"/>
<sequence>VLLNPQQTFWSNSGCPSMDIKTAITQIIRKEFVPQAHVTFPEVPLSAEPSILLAIPFIKGVQTRKREYFQNYADEIKYYGLVDDYRFETRDDKIKIRELKQHFLRKEIQFEDEEWIVELLRYFYILAVEEMKYLEVEQRLNAYGAVHGSGRGIELEGGSGTSRVQPLRCIQIDGDERKELLVNRIKPTLTLEEYSERILKRMQENTTKEYEKEVMSELEAYDKEIEELVKMDEFKDEMVKGNTYRQA</sequence>
<reference evidence="1 2" key="1">
    <citation type="journal article" date="2012" name="PLoS Pathog.">
        <title>The genome of the obligate intracellular parasite Trachipleistophora hominis: new insights into microsporidian genome dynamics and reductive evolution.</title>
        <authorList>
            <person name="Heinz E."/>
            <person name="Williams T.A."/>
            <person name="Nakjang S."/>
            <person name="Noel C.J."/>
            <person name="Swan D.C."/>
            <person name="Goldberg A.V."/>
            <person name="Harris S.R."/>
            <person name="Weinmaier T."/>
            <person name="Markert S."/>
            <person name="Becher D."/>
            <person name="Bernhardt J."/>
            <person name="Dagan T."/>
            <person name="Hacker C."/>
            <person name="Lucocq J.M."/>
            <person name="Schweder T."/>
            <person name="Rattei T."/>
            <person name="Hall N."/>
            <person name="Hirt R.P."/>
            <person name="Embley T.M."/>
        </authorList>
    </citation>
    <scope>NUCLEOTIDE SEQUENCE [LARGE SCALE GENOMIC DNA]</scope>
</reference>
<name>L7K032_TRAHO</name>
<dbReference type="AlphaFoldDB" id="L7K032"/>
<accession>L7K032</accession>
<dbReference type="HOGENOM" id="CLU_088000_0_0_1"/>
<dbReference type="Proteomes" id="UP000011185">
    <property type="component" value="Unassembled WGS sequence"/>
</dbReference>
<dbReference type="EMBL" id="JH993849">
    <property type="protein sequence ID" value="ELQ76407.1"/>
    <property type="molecule type" value="Genomic_DNA"/>
</dbReference>
<proteinExistence type="predicted"/>
<evidence type="ECO:0000313" key="2">
    <source>
        <dbReference type="Proteomes" id="UP000011185"/>
    </source>
</evidence>